<keyword evidence="3" id="KW-1185">Reference proteome</keyword>
<dbReference type="InterPro" id="IPR051560">
    <property type="entry name" value="MAM_domain-containing"/>
</dbReference>
<gene>
    <name evidence="2" type="ORF">MNOR_LOCUS23961</name>
</gene>
<name>A0AAV2RDM8_MEGNR</name>
<feature type="domain" description="MAM" evidence="1">
    <location>
        <begin position="90"/>
        <end position="239"/>
    </location>
</feature>
<dbReference type="InterPro" id="IPR000998">
    <property type="entry name" value="MAM_dom"/>
</dbReference>
<protein>
    <recommendedName>
        <fullName evidence="1">MAM domain-containing protein</fullName>
    </recommendedName>
</protein>
<dbReference type="Proteomes" id="UP001497623">
    <property type="component" value="Unassembled WGS sequence"/>
</dbReference>
<sequence length="286" mass="30351">VKSGSDEILKVAGGGHELAPGEQLLWAQGRVRSPQILHSHVNLRNELLSQQYQLVLRAVGVGAGVGGDENGGGVAVSGVEVTEGVCHGGPSCDFDKGFCSWRVSYTGGTVWYIRNHQSDGETGNHAAVLVEGGPGDTTSLTSEPISADGPVALAFRYNVVGTSKCLEVALQKGSGKGSGGSVEVIWEQCRGKGHHWLDECIHIPNQEEPFQVVIRAATGELSTEVWVDDVVISAGGCNTTLPQEFPFPSMDQPPQWTCTPQATLCGMTQPLPGHRDWVYVYAPHIG</sequence>
<comment type="caution">
    <text evidence="2">The sequence shown here is derived from an EMBL/GenBank/DDBJ whole genome shotgun (WGS) entry which is preliminary data.</text>
</comment>
<dbReference type="PANTHER" id="PTHR23282">
    <property type="entry name" value="APICAL ENDOSOMAL GLYCOPROTEIN PRECURSOR"/>
    <property type="match status" value="1"/>
</dbReference>
<evidence type="ECO:0000259" key="1">
    <source>
        <dbReference type="PROSITE" id="PS50060"/>
    </source>
</evidence>
<dbReference type="InterPro" id="IPR013320">
    <property type="entry name" value="ConA-like_dom_sf"/>
</dbReference>
<dbReference type="SUPFAM" id="SSF49899">
    <property type="entry name" value="Concanavalin A-like lectins/glucanases"/>
    <property type="match status" value="1"/>
</dbReference>
<evidence type="ECO:0000313" key="2">
    <source>
        <dbReference type="EMBL" id="CAL4123295.1"/>
    </source>
</evidence>
<dbReference type="GO" id="GO:0016020">
    <property type="term" value="C:membrane"/>
    <property type="evidence" value="ECO:0007669"/>
    <property type="project" value="InterPro"/>
</dbReference>
<organism evidence="2 3">
    <name type="scientific">Meganyctiphanes norvegica</name>
    <name type="common">Northern krill</name>
    <name type="synonym">Thysanopoda norvegica</name>
    <dbReference type="NCBI Taxonomy" id="48144"/>
    <lineage>
        <taxon>Eukaryota</taxon>
        <taxon>Metazoa</taxon>
        <taxon>Ecdysozoa</taxon>
        <taxon>Arthropoda</taxon>
        <taxon>Crustacea</taxon>
        <taxon>Multicrustacea</taxon>
        <taxon>Malacostraca</taxon>
        <taxon>Eumalacostraca</taxon>
        <taxon>Eucarida</taxon>
        <taxon>Euphausiacea</taxon>
        <taxon>Euphausiidae</taxon>
        <taxon>Meganyctiphanes</taxon>
    </lineage>
</organism>
<feature type="non-terminal residue" evidence="2">
    <location>
        <position position="1"/>
    </location>
</feature>
<accession>A0AAV2RDM8</accession>
<evidence type="ECO:0000313" key="3">
    <source>
        <dbReference type="Proteomes" id="UP001497623"/>
    </source>
</evidence>
<reference evidence="2 3" key="1">
    <citation type="submission" date="2024-05" db="EMBL/GenBank/DDBJ databases">
        <authorList>
            <person name="Wallberg A."/>
        </authorList>
    </citation>
    <scope>NUCLEOTIDE SEQUENCE [LARGE SCALE GENOMIC DNA]</scope>
</reference>
<dbReference type="PROSITE" id="PS50060">
    <property type="entry name" value="MAM_2"/>
    <property type="match status" value="1"/>
</dbReference>
<proteinExistence type="predicted"/>
<dbReference type="SMART" id="SM00137">
    <property type="entry name" value="MAM"/>
    <property type="match status" value="1"/>
</dbReference>
<dbReference type="Pfam" id="PF00629">
    <property type="entry name" value="MAM"/>
    <property type="match status" value="1"/>
</dbReference>
<feature type="non-terminal residue" evidence="2">
    <location>
        <position position="286"/>
    </location>
</feature>
<dbReference type="PANTHER" id="PTHR23282:SF101">
    <property type="entry name" value="MAM DOMAIN-CONTAINING PROTEIN"/>
    <property type="match status" value="1"/>
</dbReference>
<dbReference type="EMBL" id="CAXKWB010021597">
    <property type="protein sequence ID" value="CAL4123295.1"/>
    <property type="molecule type" value="Genomic_DNA"/>
</dbReference>
<dbReference type="Gene3D" id="2.60.120.200">
    <property type="match status" value="1"/>
</dbReference>
<dbReference type="AlphaFoldDB" id="A0AAV2RDM8"/>